<evidence type="ECO:0000256" key="4">
    <source>
        <dbReference type="ARBA" id="ARBA00023163"/>
    </source>
</evidence>
<evidence type="ECO:0000313" key="8">
    <source>
        <dbReference type="EMBL" id="CAD8460202.1"/>
    </source>
</evidence>
<feature type="compositionally biased region" description="Basic residues" evidence="6">
    <location>
        <begin position="60"/>
        <end position="70"/>
    </location>
</feature>
<evidence type="ECO:0000256" key="1">
    <source>
        <dbReference type="ARBA" id="ARBA00004123"/>
    </source>
</evidence>
<reference evidence="8" key="1">
    <citation type="submission" date="2021-01" db="EMBL/GenBank/DDBJ databases">
        <authorList>
            <person name="Corre E."/>
            <person name="Pelletier E."/>
            <person name="Niang G."/>
            <person name="Scheremetjew M."/>
            <person name="Finn R."/>
            <person name="Kale V."/>
            <person name="Holt S."/>
            <person name="Cochrane G."/>
            <person name="Meng A."/>
            <person name="Brown T."/>
            <person name="Cohen L."/>
        </authorList>
    </citation>
    <scope>NUCLEOTIDE SEQUENCE</scope>
    <source>
        <strain evidence="8">CCMP2058</strain>
    </source>
</reference>
<dbReference type="InterPro" id="IPR036955">
    <property type="entry name" value="AP2/ERF_dom_sf"/>
</dbReference>
<dbReference type="Gene3D" id="1.10.150.50">
    <property type="entry name" value="Transcription Factor, Ets-1"/>
    <property type="match status" value="1"/>
</dbReference>
<dbReference type="PANTHER" id="PTHR31677">
    <property type="entry name" value="AP2 DOMAIN CLASS TRANSCRIPTION FACTOR"/>
    <property type="match status" value="1"/>
</dbReference>
<dbReference type="Gene3D" id="3.30.730.10">
    <property type="entry name" value="AP2/ERF domain"/>
    <property type="match status" value="2"/>
</dbReference>
<feature type="compositionally biased region" description="Acidic residues" evidence="6">
    <location>
        <begin position="152"/>
        <end position="162"/>
    </location>
</feature>
<comment type="subcellular location">
    <subcellularLocation>
        <location evidence="1">Nucleus</location>
    </subcellularLocation>
</comment>
<sequence>MMDGGVVAGKNGKYVATLVIRETKEAIFLGEYDTFEDATRAHDRMARCYERPLTELLKRVHSKSKKYSRHIKPDRPTRNNRNKKRGGKHKAPIHHSVRSKYVGVNRQGKSWRARINSDGKSMHIGTFRTEKEAARAYNDHAQRLGRSRLNDISDDTDQDEAETSSSDSQEDHMYSGTAWRAFTDKIGGKATERVEPVLKKEQLDLNVISYCSDADLKELGISERDRKRIKTALTKLKKEGLISD</sequence>
<evidence type="ECO:0000259" key="7">
    <source>
        <dbReference type="SMART" id="SM00380"/>
    </source>
</evidence>
<feature type="domain" description="AP2/ERF" evidence="7">
    <location>
        <begin position="100"/>
        <end position="158"/>
    </location>
</feature>
<proteinExistence type="predicted"/>
<protein>
    <recommendedName>
        <fullName evidence="7">AP2/ERF domain-containing protein</fullName>
    </recommendedName>
</protein>
<dbReference type="GO" id="GO:0005634">
    <property type="term" value="C:nucleus"/>
    <property type="evidence" value="ECO:0007669"/>
    <property type="project" value="UniProtKB-SubCell"/>
</dbReference>
<evidence type="ECO:0000256" key="6">
    <source>
        <dbReference type="SAM" id="MobiDB-lite"/>
    </source>
</evidence>
<evidence type="ECO:0000256" key="5">
    <source>
        <dbReference type="ARBA" id="ARBA00023242"/>
    </source>
</evidence>
<dbReference type="AlphaFoldDB" id="A0A7S0H7D5"/>
<dbReference type="SUPFAM" id="SSF54171">
    <property type="entry name" value="DNA-binding domain"/>
    <property type="match status" value="2"/>
</dbReference>
<evidence type="ECO:0000256" key="3">
    <source>
        <dbReference type="ARBA" id="ARBA00023125"/>
    </source>
</evidence>
<feature type="compositionally biased region" description="Basic residues" evidence="6">
    <location>
        <begin position="78"/>
        <end position="93"/>
    </location>
</feature>
<keyword evidence="3" id="KW-0238">DNA-binding</keyword>
<dbReference type="EMBL" id="HBEM01028073">
    <property type="protein sequence ID" value="CAD8460202.1"/>
    <property type="molecule type" value="Transcribed_RNA"/>
</dbReference>
<organism evidence="8">
    <name type="scientific">Amorphochlora amoebiformis</name>
    <dbReference type="NCBI Taxonomy" id="1561963"/>
    <lineage>
        <taxon>Eukaryota</taxon>
        <taxon>Sar</taxon>
        <taxon>Rhizaria</taxon>
        <taxon>Cercozoa</taxon>
        <taxon>Chlorarachniophyceae</taxon>
        <taxon>Amorphochlora</taxon>
    </lineage>
</organism>
<name>A0A7S0H7D5_9EUKA</name>
<dbReference type="InterPro" id="IPR001471">
    <property type="entry name" value="AP2/ERF_dom"/>
</dbReference>
<feature type="region of interest" description="Disordered" evidence="6">
    <location>
        <begin position="60"/>
        <end position="93"/>
    </location>
</feature>
<feature type="region of interest" description="Disordered" evidence="6">
    <location>
        <begin position="142"/>
        <end position="174"/>
    </location>
</feature>
<dbReference type="InterPro" id="IPR013761">
    <property type="entry name" value="SAM/pointed_sf"/>
</dbReference>
<keyword evidence="4" id="KW-0804">Transcription</keyword>
<gene>
    <name evidence="8" type="ORF">LAMO00422_LOCUS19160</name>
</gene>
<dbReference type="InterPro" id="IPR016177">
    <property type="entry name" value="DNA-bd_dom_sf"/>
</dbReference>
<dbReference type="GO" id="GO:0003677">
    <property type="term" value="F:DNA binding"/>
    <property type="evidence" value="ECO:0007669"/>
    <property type="project" value="UniProtKB-KW"/>
</dbReference>
<keyword evidence="5" id="KW-0539">Nucleus</keyword>
<dbReference type="SMART" id="SM00380">
    <property type="entry name" value="AP2"/>
    <property type="match status" value="1"/>
</dbReference>
<keyword evidence="2" id="KW-0805">Transcription regulation</keyword>
<dbReference type="GO" id="GO:0003700">
    <property type="term" value="F:DNA-binding transcription factor activity"/>
    <property type="evidence" value="ECO:0007669"/>
    <property type="project" value="InterPro"/>
</dbReference>
<dbReference type="PANTHER" id="PTHR31677:SF196">
    <property type="entry name" value="ETHYLENE-RESPONSIVE TRANSCRIPTION FACTOR ERF109"/>
    <property type="match status" value="1"/>
</dbReference>
<accession>A0A7S0H7D5</accession>
<evidence type="ECO:0000256" key="2">
    <source>
        <dbReference type="ARBA" id="ARBA00023015"/>
    </source>
</evidence>